<dbReference type="eggNOG" id="COG0583">
    <property type="taxonomic scope" value="Bacteria"/>
</dbReference>
<name>A0A090R0W8_9GAMM</name>
<keyword evidence="4" id="KW-0804">Transcription</keyword>
<dbReference type="Gene3D" id="3.40.190.10">
    <property type="entry name" value="Periplasmic binding protein-like II"/>
    <property type="match status" value="2"/>
</dbReference>
<proteinExistence type="inferred from homology"/>
<dbReference type="InterPro" id="IPR036388">
    <property type="entry name" value="WH-like_DNA-bd_sf"/>
</dbReference>
<comment type="similarity">
    <text evidence="1">Belongs to the LysR transcriptional regulatory family.</text>
</comment>
<dbReference type="PANTHER" id="PTHR30126:SF94">
    <property type="entry name" value="LYSR FAMILY TRANSCRIPTIONAL REGULATOR"/>
    <property type="match status" value="1"/>
</dbReference>
<feature type="domain" description="HTH lysR-type" evidence="5">
    <location>
        <begin position="1"/>
        <end position="60"/>
    </location>
</feature>
<evidence type="ECO:0000256" key="1">
    <source>
        <dbReference type="ARBA" id="ARBA00009437"/>
    </source>
</evidence>
<dbReference type="InterPro" id="IPR005119">
    <property type="entry name" value="LysR_subst-bd"/>
</dbReference>
<dbReference type="EMBL" id="BBMN01000022">
    <property type="protein sequence ID" value="GAL08153.1"/>
    <property type="molecule type" value="Genomic_DNA"/>
</dbReference>
<evidence type="ECO:0000259" key="5">
    <source>
        <dbReference type="PROSITE" id="PS50931"/>
    </source>
</evidence>
<dbReference type="Gene3D" id="1.10.10.10">
    <property type="entry name" value="Winged helix-like DNA-binding domain superfamily/Winged helix DNA-binding domain"/>
    <property type="match status" value="1"/>
</dbReference>
<evidence type="ECO:0000256" key="4">
    <source>
        <dbReference type="ARBA" id="ARBA00023163"/>
    </source>
</evidence>
<reference evidence="6 7" key="1">
    <citation type="journal article" date="2014" name="Genome Announc.">
        <title>Draft Genome Sequences of Two Vibrionaceae Species, Vibrio ponticus C121 and Photobacterium aphoticum C119, Isolated as Coral Reef Microbiota.</title>
        <authorList>
            <person name="Al-saari N."/>
            <person name="Meirelles P.M."/>
            <person name="Mino S."/>
            <person name="Suda W."/>
            <person name="Oshima K."/>
            <person name="Hattori M."/>
            <person name="Ohkuma M."/>
            <person name="Thompson F.L."/>
            <person name="Gomez-Gil B."/>
            <person name="Sawabe T."/>
            <person name="Sawabe T."/>
        </authorList>
    </citation>
    <scope>NUCLEOTIDE SEQUENCE [LARGE SCALE GENOMIC DNA]</scope>
    <source>
        <strain evidence="6 7">JCM 19237</strain>
    </source>
</reference>
<dbReference type="AlphaFoldDB" id="A0A090R0W8"/>
<evidence type="ECO:0000256" key="2">
    <source>
        <dbReference type="ARBA" id="ARBA00023015"/>
    </source>
</evidence>
<dbReference type="PANTHER" id="PTHR30126">
    <property type="entry name" value="HTH-TYPE TRANSCRIPTIONAL REGULATOR"/>
    <property type="match status" value="1"/>
</dbReference>
<protein>
    <submittedName>
        <fullName evidence="6">Cys regulon transcriptional activator CysB</fullName>
    </submittedName>
</protein>
<evidence type="ECO:0000313" key="6">
    <source>
        <dbReference type="EMBL" id="GAL08153.1"/>
    </source>
</evidence>
<gene>
    <name evidence="6" type="ORF">JCM19237_207</name>
</gene>
<dbReference type="SUPFAM" id="SSF46785">
    <property type="entry name" value="Winged helix' DNA-binding domain"/>
    <property type="match status" value="1"/>
</dbReference>
<dbReference type="PROSITE" id="PS50931">
    <property type="entry name" value="HTH_LYSR"/>
    <property type="match status" value="1"/>
</dbReference>
<dbReference type="GO" id="GO:0003700">
    <property type="term" value="F:DNA-binding transcription factor activity"/>
    <property type="evidence" value="ECO:0007669"/>
    <property type="project" value="InterPro"/>
</dbReference>
<keyword evidence="2" id="KW-0805">Transcription regulation</keyword>
<dbReference type="STRING" id="754436.JCM19237_207"/>
<sequence length="301" mass="34544">MRYSLKQLAVFEEVASTRSVSKAAENLALTQSAASMALSQLEKLLGRPLFERQGKQMALTYWGAWLRPRAKQLIFDAQQIELGFYDQHLVSGEINVAASQTAAEHLLPELISIIDKDFPELRIQLTVKNAQKVIDRVRNFESDLGIIEGRCDDSRLEQEVWCHDHLVIIASKYHPYANLDRVSFAQLEQAKWVLREQGAGTRKSFESALHGVIDDLDVWREYEQIPVLRSLVTHGPYLSCLPFLDVVKHIELGELVALNVPELNMQRTLSFIWRADSIDNPLRDCIRREAMRMIKDKKMEM</sequence>
<dbReference type="Pfam" id="PF03466">
    <property type="entry name" value="LysR_substrate"/>
    <property type="match status" value="1"/>
</dbReference>
<dbReference type="Pfam" id="PF00126">
    <property type="entry name" value="HTH_1"/>
    <property type="match status" value="1"/>
</dbReference>
<dbReference type="InterPro" id="IPR000847">
    <property type="entry name" value="LysR_HTH_N"/>
</dbReference>
<dbReference type="SUPFAM" id="SSF53850">
    <property type="entry name" value="Periplasmic binding protein-like II"/>
    <property type="match status" value="1"/>
</dbReference>
<evidence type="ECO:0000313" key="7">
    <source>
        <dbReference type="Proteomes" id="UP000029227"/>
    </source>
</evidence>
<evidence type="ECO:0000256" key="3">
    <source>
        <dbReference type="ARBA" id="ARBA00023125"/>
    </source>
</evidence>
<dbReference type="GO" id="GO:0000976">
    <property type="term" value="F:transcription cis-regulatory region binding"/>
    <property type="evidence" value="ECO:0007669"/>
    <property type="project" value="TreeGrafter"/>
</dbReference>
<dbReference type="Proteomes" id="UP000029227">
    <property type="component" value="Unassembled WGS sequence"/>
</dbReference>
<dbReference type="InterPro" id="IPR036390">
    <property type="entry name" value="WH_DNA-bd_sf"/>
</dbReference>
<dbReference type="PRINTS" id="PR00039">
    <property type="entry name" value="HTHLYSR"/>
</dbReference>
<comment type="caution">
    <text evidence="6">The sequence shown here is derived from an EMBL/GenBank/DDBJ whole genome shotgun (WGS) entry which is preliminary data.</text>
</comment>
<organism evidence="6 7">
    <name type="scientific">Photobacterium aphoticum</name>
    <dbReference type="NCBI Taxonomy" id="754436"/>
    <lineage>
        <taxon>Bacteria</taxon>
        <taxon>Pseudomonadati</taxon>
        <taxon>Pseudomonadota</taxon>
        <taxon>Gammaproteobacteria</taxon>
        <taxon>Vibrionales</taxon>
        <taxon>Vibrionaceae</taxon>
        <taxon>Photobacterium</taxon>
    </lineage>
</organism>
<keyword evidence="3" id="KW-0238">DNA-binding</keyword>
<accession>A0A090R0W8</accession>